<dbReference type="Pfam" id="PF07980">
    <property type="entry name" value="SusD_RagB"/>
    <property type="match status" value="1"/>
</dbReference>
<feature type="chain" id="PRO_5043980953" evidence="6">
    <location>
        <begin position="21"/>
        <end position="488"/>
    </location>
</feature>
<organism evidence="9 10">
    <name type="scientific">Odoribacter splanchnicus</name>
    <dbReference type="NCBI Taxonomy" id="28118"/>
    <lineage>
        <taxon>Bacteria</taxon>
        <taxon>Pseudomonadati</taxon>
        <taxon>Bacteroidota</taxon>
        <taxon>Bacteroidia</taxon>
        <taxon>Bacteroidales</taxon>
        <taxon>Odoribacteraceae</taxon>
        <taxon>Odoribacter</taxon>
    </lineage>
</organism>
<feature type="domain" description="SusD-like N-terminal" evidence="8">
    <location>
        <begin position="22"/>
        <end position="216"/>
    </location>
</feature>
<dbReference type="Gene3D" id="1.25.40.390">
    <property type="match status" value="1"/>
</dbReference>
<dbReference type="GO" id="GO:0009279">
    <property type="term" value="C:cell outer membrane"/>
    <property type="evidence" value="ECO:0007669"/>
    <property type="project" value="UniProtKB-SubCell"/>
</dbReference>
<gene>
    <name evidence="9" type="ORF">PN645_07090</name>
</gene>
<feature type="domain" description="RagB/SusD" evidence="7">
    <location>
        <begin position="367"/>
        <end position="459"/>
    </location>
</feature>
<evidence type="ECO:0000256" key="4">
    <source>
        <dbReference type="ARBA" id="ARBA00023136"/>
    </source>
</evidence>
<dbReference type="Pfam" id="PF14322">
    <property type="entry name" value="SusD-like_3"/>
    <property type="match status" value="1"/>
</dbReference>
<comment type="subcellular location">
    <subcellularLocation>
        <location evidence="1">Cell outer membrane</location>
    </subcellularLocation>
</comment>
<evidence type="ECO:0000256" key="3">
    <source>
        <dbReference type="ARBA" id="ARBA00022729"/>
    </source>
</evidence>
<evidence type="ECO:0000256" key="2">
    <source>
        <dbReference type="ARBA" id="ARBA00006275"/>
    </source>
</evidence>
<keyword evidence="4" id="KW-0472">Membrane</keyword>
<protein>
    <submittedName>
        <fullName evidence="9">RagB/SusD family nutrient uptake outer membrane protein</fullName>
    </submittedName>
</protein>
<sequence length="488" mass="56386">MKKIAIYGFLLILASLQVACKDWLDVKPKTAVEEDVLFSTEQGFKENLTGIYLLLASKDLYGRELSYGITDILAQRYEPGGGSDIPELKFADNDWYKFPSVKTEGYVNSIWKNMYKVIANINNFLTWIDKNKEVLTTPDYYEIMKGEALGLRAFVYFDLLRLYGPIYDTQAGPSSLSLPYRTEFNREEKSFSTAEEVIGFILRDIEAAEALLVKDPMYIEFPSGFTTETLGLDDFLRYRFKRMNQYAVKALAARVYLWKGDKENAARMAKAVIDGKDKEGNNYFALVMDNSTDRIFSTELLFSISVPDFDDQVEVDFKVSPSSTFYYLQDRSRVDKMFDVSVDGANDMRYREGQGFSFEAKSAVSLKYQQKGAFSSAVQNTVPLIRLSEMYYILAECESDDKVSANWLSQVRAARGCDDVVYKSKDDREYNIMKEYRKEFYAEGQLWYYYKRHAYKTFQDCPLKIDMTEANYRFSIPDNEVEFGKVDK</sequence>
<evidence type="ECO:0000256" key="6">
    <source>
        <dbReference type="SAM" id="SignalP"/>
    </source>
</evidence>
<dbReference type="RefSeq" id="WP_022159972.1">
    <property type="nucleotide sequence ID" value="NZ_CABJFF010000013.1"/>
</dbReference>
<dbReference type="AlphaFoldDB" id="A0AAW6FI94"/>
<dbReference type="InterPro" id="IPR033985">
    <property type="entry name" value="SusD-like_N"/>
</dbReference>
<keyword evidence="5" id="KW-0998">Cell outer membrane</keyword>
<dbReference type="InterPro" id="IPR012944">
    <property type="entry name" value="SusD_RagB_dom"/>
</dbReference>
<reference evidence="9" key="1">
    <citation type="submission" date="2023-01" db="EMBL/GenBank/DDBJ databases">
        <title>Human gut microbiome strain richness.</title>
        <authorList>
            <person name="Chen-Liaw A."/>
        </authorList>
    </citation>
    <scope>NUCLEOTIDE SEQUENCE</scope>
    <source>
        <strain evidence="9">RTP21484st1_B7_RTP21484_190118</strain>
    </source>
</reference>
<evidence type="ECO:0000313" key="9">
    <source>
        <dbReference type="EMBL" id="MDB9222773.1"/>
    </source>
</evidence>
<evidence type="ECO:0000256" key="1">
    <source>
        <dbReference type="ARBA" id="ARBA00004442"/>
    </source>
</evidence>
<accession>A0AAW6FI94</accession>
<dbReference type="InterPro" id="IPR011990">
    <property type="entry name" value="TPR-like_helical_dom_sf"/>
</dbReference>
<dbReference type="EMBL" id="JAQMRD010000007">
    <property type="protein sequence ID" value="MDB9222773.1"/>
    <property type="molecule type" value="Genomic_DNA"/>
</dbReference>
<comment type="caution">
    <text evidence="9">The sequence shown here is derived from an EMBL/GenBank/DDBJ whole genome shotgun (WGS) entry which is preliminary data.</text>
</comment>
<feature type="signal peptide" evidence="6">
    <location>
        <begin position="1"/>
        <end position="20"/>
    </location>
</feature>
<evidence type="ECO:0000256" key="5">
    <source>
        <dbReference type="ARBA" id="ARBA00023237"/>
    </source>
</evidence>
<proteinExistence type="inferred from homology"/>
<keyword evidence="3 6" id="KW-0732">Signal</keyword>
<comment type="similarity">
    <text evidence="2">Belongs to the SusD family.</text>
</comment>
<dbReference type="Proteomes" id="UP001212263">
    <property type="component" value="Unassembled WGS sequence"/>
</dbReference>
<evidence type="ECO:0000313" key="10">
    <source>
        <dbReference type="Proteomes" id="UP001212263"/>
    </source>
</evidence>
<name>A0AAW6FI94_9BACT</name>
<evidence type="ECO:0000259" key="7">
    <source>
        <dbReference type="Pfam" id="PF07980"/>
    </source>
</evidence>
<dbReference type="SUPFAM" id="SSF48452">
    <property type="entry name" value="TPR-like"/>
    <property type="match status" value="1"/>
</dbReference>
<evidence type="ECO:0000259" key="8">
    <source>
        <dbReference type="Pfam" id="PF14322"/>
    </source>
</evidence>